<evidence type="ECO:0000259" key="1">
    <source>
        <dbReference type="Pfam" id="PF04840"/>
    </source>
</evidence>
<feature type="domain" description="Vps16 C-terminal" evidence="1">
    <location>
        <begin position="195"/>
        <end position="251"/>
    </location>
</feature>
<dbReference type="GO" id="GO:0016197">
    <property type="term" value="P:endosomal transport"/>
    <property type="evidence" value="ECO:0007669"/>
    <property type="project" value="TreeGrafter"/>
</dbReference>
<dbReference type="GO" id="GO:0003779">
    <property type="term" value="F:actin binding"/>
    <property type="evidence" value="ECO:0007669"/>
    <property type="project" value="TreeGrafter"/>
</dbReference>
<comment type="caution">
    <text evidence="2">The sequence shown here is derived from an EMBL/GenBank/DDBJ whole genome shotgun (WGS) entry which is preliminary data.</text>
</comment>
<dbReference type="PANTHER" id="PTHR12811:SF0">
    <property type="entry name" value="VACUOLAR PROTEIN SORTING-ASSOCIATED PROTEIN 16 HOMOLOG"/>
    <property type="match status" value="1"/>
</dbReference>
<dbReference type="GO" id="GO:0006886">
    <property type="term" value="P:intracellular protein transport"/>
    <property type="evidence" value="ECO:0007669"/>
    <property type="project" value="InterPro"/>
</dbReference>
<evidence type="ECO:0000313" key="2">
    <source>
        <dbReference type="EMBL" id="CAH1434995.1"/>
    </source>
</evidence>
<protein>
    <recommendedName>
        <fullName evidence="1">Vps16 C-terminal domain-containing protein</fullName>
    </recommendedName>
</protein>
<dbReference type="GO" id="GO:0030897">
    <property type="term" value="C:HOPS complex"/>
    <property type="evidence" value="ECO:0007669"/>
    <property type="project" value="TreeGrafter"/>
</dbReference>
<accession>A0AAU9N6W4</accession>
<keyword evidence="3" id="KW-1185">Reference proteome</keyword>
<dbReference type="InterPro" id="IPR016534">
    <property type="entry name" value="VPS16"/>
</dbReference>
<dbReference type="GO" id="GO:0005768">
    <property type="term" value="C:endosome"/>
    <property type="evidence" value="ECO:0007669"/>
    <property type="project" value="TreeGrafter"/>
</dbReference>
<organism evidence="2 3">
    <name type="scientific">Lactuca virosa</name>
    <dbReference type="NCBI Taxonomy" id="75947"/>
    <lineage>
        <taxon>Eukaryota</taxon>
        <taxon>Viridiplantae</taxon>
        <taxon>Streptophyta</taxon>
        <taxon>Embryophyta</taxon>
        <taxon>Tracheophyta</taxon>
        <taxon>Spermatophyta</taxon>
        <taxon>Magnoliopsida</taxon>
        <taxon>eudicotyledons</taxon>
        <taxon>Gunneridae</taxon>
        <taxon>Pentapetalae</taxon>
        <taxon>asterids</taxon>
        <taxon>campanulids</taxon>
        <taxon>Asterales</taxon>
        <taxon>Asteraceae</taxon>
        <taxon>Cichorioideae</taxon>
        <taxon>Cichorieae</taxon>
        <taxon>Lactucinae</taxon>
        <taxon>Lactuca</taxon>
    </lineage>
</organism>
<sequence length="252" mass="27816">MDAAVPKVRTEGEPAVAGELGKNVDQIIVKVDERTAPTIIKMYVHKKERGKTIAQKYIYNSLTTILLIFDGGDGTFGPPVNRIRQNIIGNGKKRVLLLLQSPSLQVSQSQFQRESIQEIPLSIHQYKLLTPSVLIGRLVNAHQHLLALRISDYLRMNQEVVIMHWACSKLTVSSAVPDATLLEILLDKLKLCRSISYAAVAAHADQTSMRKLAAMLVEHEPLSSKQVALLLGIGEEDTTLTKATESGDTNLF</sequence>
<dbReference type="Proteomes" id="UP001157418">
    <property type="component" value="Unassembled WGS sequence"/>
</dbReference>
<proteinExistence type="predicted"/>
<dbReference type="Pfam" id="PF04840">
    <property type="entry name" value="Vps16_C"/>
    <property type="match status" value="1"/>
</dbReference>
<dbReference type="GO" id="GO:0005765">
    <property type="term" value="C:lysosomal membrane"/>
    <property type="evidence" value="ECO:0007669"/>
    <property type="project" value="TreeGrafter"/>
</dbReference>
<reference evidence="2 3" key="1">
    <citation type="submission" date="2022-01" db="EMBL/GenBank/DDBJ databases">
        <authorList>
            <person name="Xiong W."/>
            <person name="Schranz E."/>
        </authorList>
    </citation>
    <scope>NUCLEOTIDE SEQUENCE [LARGE SCALE GENOMIC DNA]</scope>
</reference>
<dbReference type="AlphaFoldDB" id="A0AAU9N6W4"/>
<dbReference type="InterPro" id="IPR006925">
    <property type="entry name" value="Vps16_C"/>
</dbReference>
<dbReference type="PANTHER" id="PTHR12811">
    <property type="entry name" value="VACUOLAR PROTEIN SORTING VPS16"/>
    <property type="match status" value="1"/>
</dbReference>
<dbReference type="EMBL" id="CAKMRJ010004162">
    <property type="protein sequence ID" value="CAH1434995.1"/>
    <property type="molecule type" value="Genomic_DNA"/>
</dbReference>
<gene>
    <name evidence="2" type="ORF">LVIROSA_LOCUS21466</name>
</gene>
<evidence type="ECO:0000313" key="3">
    <source>
        <dbReference type="Proteomes" id="UP001157418"/>
    </source>
</evidence>
<dbReference type="GO" id="GO:0042144">
    <property type="term" value="P:vacuole fusion, non-autophagic"/>
    <property type="evidence" value="ECO:0007669"/>
    <property type="project" value="TreeGrafter"/>
</dbReference>
<name>A0AAU9N6W4_9ASTR</name>